<dbReference type="PANTHER" id="PTHR48100:SF62">
    <property type="entry name" value="GLUCOSYL-3-PHOSPHOGLYCERATE PHOSPHATASE"/>
    <property type="match status" value="1"/>
</dbReference>
<dbReference type="InterPro" id="IPR013078">
    <property type="entry name" value="His_Pase_superF_clade-1"/>
</dbReference>
<evidence type="ECO:0000313" key="2">
    <source>
        <dbReference type="Proteomes" id="UP000598217"/>
    </source>
</evidence>
<dbReference type="CDD" id="cd07067">
    <property type="entry name" value="HP_PGM_like"/>
    <property type="match status" value="1"/>
</dbReference>
<dbReference type="Gene3D" id="3.40.50.1240">
    <property type="entry name" value="Phosphoglycerate mutase-like"/>
    <property type="match status" value="1"/>
</dbReference>
<dbReference type="PANTHER" id="PTHR48100">
    <property type="entry name" value="BROAD-SPECIFICITY PHOSPHATASE YOR283W-RELATED"/>
    <property type="match status" value="1"/>
</dbReference>
<protein>
    <submittedName>
        <fullName evidence="1">Phosphoglycerate mutase</fullName>
        <ecNumber evidence="1">5.4.2.12</ecNumber>
    </submittedName>
</protein>
<dbReference type="EMBL" id="JADBDY010000001">
    <property type="protein sequence ID" value="MBE1457652.1"/>
    <property type="molecule type" value="Genomic_DNA"/>
</dbReference>
<dbReference type="SMART" id="SM00855">
    <property type="entry name" value="PGAM"/>
    <property type="match status" value="1"/>
</dbReference>
<evidence type="ECO:0000313" key="1">
    <source>
        <dbReference type="EMBL" id="MBE1457652.1"/>
    </source>
</evidence>
<reference evidence="1 2" key="1">
    <citation type="submission" date="2020-10" db="EMBL/GenBank/DDBJ databases">
        <title>Sequencing the genomes of 1000 actinobacteria strains.</title>
        <authorList>
            <person name="Klenk H.-P."/>
        </authorList>
    </citation>
    <scope>NUCLEOTIDE SEQUENCE [LARGE SCALE GENOMIC DNA]</scope>
    <source>
        <strain evidence="1 2">DSM 45157</strain>
    </source>
</reference>
<proteinExistence type="predicted"/>
<dbReference type="RefSeq" id="WP_191271227.1">
    <property type="nucleotide sequence ID" value="NZ_BMXJ01000004.1"/>
</dbReference>
<dbReference type="InterPro" id="IPR029033">
    <property type="entry name" value="His_PPase_superfam"/>
</dbReference>
<gene>
    <name evidence="1" type="ORF">H4W79_001866</name>
</gene>
<keyword evidence="2" id="KW-1185">Reference proteome</keyword>
<dbReference type="GO" id="GO:0004619">
    <property type="term" value="F:phosphoglycerate mutase activity"/>
    <property type="evidence" value="ECO:0007669"/>
    <property type="project" value="UniProtKB-EC"/>
</dbReference>
<dbReference type="SUPFAM" id="SSF53254">
    <property type="entry name" value="Phosphoglycerate mutase-like"/>
    <property type="match status" value="1"/>
</dbReference>
<accession>A0ABR9HFA5</accession>
<comment type="caution">
    <text evidence="1">The sequence shown here is derived from an EMBL/GenBank/DDBJ whole genome shotgun (WGS) entry which is preliminary data.</text>
</comment>
<dbReference type="InterPro" id="IPR050275">
    <property type="entry name" value="PGM_Phosphatase"/>
</dbReference>
<dbReference type="Proteomes" id="UP000598217">
    <property type="component" value="Unassembled WGS sequence"/>
</dbReference>
<dbReference type="Pfam" id="PF00300">
    <property type="entry name" value="His_Phos_1"/>
    <property type="match status" value="1"/>
</dbReference>
<keyword evidence="1" id="KW-0413">Isomerase</keyword>
<dbReference type="EC" id="5.4.2.12" evidence="1"/>
<sequence length="221" mass="23724">MSGGWGGPDTEPTRLVLLRHGQTPLSVERRFAGRGDIPLTDEGHAQAEAAARRLAGWGIGAVVSSPLLRTRQTAGYAADLLGLAVEVDEGFVETDFGAWEGLTFGEAREQDPEHVSRWLADPETGPPGGESFAEVSRRVGGARDALLERHRGRRVLVVSHVTPIKVTVQQAMLAPIGALYRMHLDTACLTEVDCYADGPQVVRSLNDTAHLDRQTSRGAVG</sequence>
<organism evidence="1 2">
    <name type="scientific">Nocardiopsis terrae</name>
    <dbReference type="NCBI Taxonomy" id="372655"/>
    <lineage>
        <taxon>Bacteria</taxon>
        <taxon>Bacillati</taxon>
        <taxon>Actinomycetota</taxon>
        <taxon>Actinomycetes</taxon>
        <taxon>Streptosporangiales</taxon>
        <taxon>Nocardiopsidaceae</taxon>
        <taxon>Nocardiopsis</taxon>
    </lineage>
</organism>
<name>A0ABR9HFA5_9ACTN</name>